<gene>
    <name evidence="1" type="ORF">Patl1_12089</name>
</gene>
<organism evidence="1 2">
    <name type="scientific">Pistacia atlantica</name>
    <dbReference type="NCBI Taxonomy" id="434234"/>
    <lineage>
        <taxon>Eukaryota</taxon>
        <taxon>Viridiplantae</taxon>
        <taxon>Streptophyta</taxon>
        <taxon>Embryophyta</taxon>
        <taxon>Tracheophyta</taxon>
        <taxon>Spermatophyta</taxon>
        <taxon>Magnoliopsida</taxon>
        <taxon>eudicotyledons</taxon>
        <taxon>Gunneridae</taxon>
        <taxon>Pentapetalae</taxon>
        <taxon>rosids</taxon>
        <taxon>malvids</taxon>
        <taxon>Sapindales</taxon>
        <taxon>Anacardiaceae</taxon>
        <taxon>Pistacia</taxon>
    </lineage>
</organism>
<accession>A0ACC1A982</accession>
<evidence type="ECO:0000313" key="2">
    <source>
        <dbReference type="Proteomes" id="UP001164250"/>
    </source>
</evidence>
<dbReference type="Proteomes" id="UP001164250">
    <property type="component" value="Chromosome 12"/>
</dbReference>
<dbReference type="EMBL" id="CM047908">
    <property type="protein sequence ID" value="KAJ0082573.1"/>
    <property type="molecule type" value="Genomic_DNA"/>
</dbReference>
<comment type="caution">
    <text evidence="1">The sequence shown here is derived from an EMBL/GenBank/DDBJ whole genome shotgun (WGS) entry which is preliminary data.</text>
</comment>
<keyword evidence="2" id="KW-1185">Reference proteome</keyword>
<reference evidence="2" key="1">
    <citation type="journal article" date="2023" name="G3 (Bethesda)">
        <title>Genome assembly and association tests identify interacting loci associated with vigor, precocity, and sex in interspecific pistachio rootstocks.</title>
        <authorList>
            <person name="Palmer W."/>
            <person name="Jacygrad E."/>
            <person name="Sagayaradj S."/>
            <person name="Cavanaugh K."/>
            <person name="Han R."/>
            <person name="Bertier L."/>
            <person name="Beede B."/>
            <person name="Kafkas S."/>
            <person name="Golino D."/>
            <person name="Preece J."/>
            <person name="Michelmore R."/>
        </authorList>
    </citation>
    <scope>NUCLEOTIDE SEQUENCE [LARGE SCALE GENOMIC DNA]</scope>
</reference>
<proteinExistence type="predicted"/>
<protein>
    <submittedName>
        <fullName evidence="1">Uncharacterized protein</fullName>
    </submittedName>
</protein>
<evidence type="ECO:0000313" key="1">
    <source>
        <dbReference type="EMBL" id="KAJ0082573.1"/>
    </source>
</evidence>
<sequence length="35" mass="4194">MKQFIGIFDLAMRCVDQTPDFEPKMSMLWTELEEI</sequence>
<name>A0ACC1A982_9ROSI</name>